<protein>
    <recommendedName>
        <fullName evidence="3">F-box domain-containing protein</fullName>
    </recommendedName>
</protein>
<gene>
    <name evidence="1" type="ORF">GALMADRAFT_766433</name>
</gene>
<evidence type="ECO:0008006" key="3">
    <source>
        <dbReference type="Google" id="ProtNLM"/>
    </source>
</evidence>
<accession>A0A067SX05</accession>
<dbReference type="HOGENOM" id="CLU_030662_0_0_1"/>
<dbReference type="OrthoDB" id="3365698at2759"/>
<dbReference type="EMBL" id="KL142389">
    <property type="protein sequence ID" value="KDR72234.1"/>
    <property type="molecule type" value="Genomic_DNA"/>
</dbReference>
<evidence type="ECO:0000313" key="2">
    <source>
        <dbReference type="Proteomes" id="UP000027222"/>
    </source>
</evidence>
<evidence type="ECO:0000313" key="1">
    <source>
        <dbReference type="EMBL" id="KDR72234.1"/>
    </source>
</evidence>
<reference evidence="2" key="1">
    <citation type="journal article" date="2014" name="Proc. Natl. Acad. Sci. U.S.A.">
        <title>Extensive sampling of basidiomycete genomes demonstrates inadequacy of the white-rot/brown-rot paradigm for wood decay fungi.</title>
        <authorList>
            <person name="Riley R."/>
            <person name="Salamov A.A."/>
            <person name="Brown D.W."/>
            <person name="Nagy L.G."/>
            <person name="Floudas D."/>
            <person name="Held B.W."/>
            <person name="Levasseur A."/>
            <person name="Lombard V."/>
            <person name="Morin E."/>
            <person name="Otillar R."/>
            <person name="Lindquist E.A."/>
            <person name="Sun H."/>
            <person name="LaButti K.M."/>
            <person name="Schmutz J."/>
            <person name="Jabbour D."/>
            <person name="Luo H."/>
            <person name="Baker S.E."/>
            <person name="Pisabarro A.G."/>
            <person name="Walton J.D."/>
            <person name="Blanchette R.A."/>
            <person name="Henrissat B."/>
            <person name="Martin F."/>
            <person name="Cullen D."/>
            <person name="Hibbett D.S."/>
            <person name="Grigoriev I.V."/>
        </authorList>
    </citation>
    <scope>NUCLEOTIDE SEQUENCE [LARGE SCALE GENOMIC DNA]</scope>
    <source>
        <strain evidence="2">CBS 339.88</strain>
    </source>
</reference>
<organism evidence="1 2">
    <name type="scientific">Galerina marginata (strain CBS 339.88)</name>
    <dbReference type="NCBI Taxonomy" id="685588"/>
    <lineage>
        <taxon>Eukaryota</taxon>
        <taxon>Fungi</taxon>
        <taxon>Dikarya</taxon>
        <taxon>Basidiomycota</taxon>
        <taxon>Agaricomycotina</taxon>
        <taxon>Agaricomycetes</taxon>
        <taxon>Agaricomycetidae</taxon>
        <taxon>Agaricales</taxon>
        <taxon>Agaricineae</taxon>
        <taxon>Strophariaceae</taxon>
        <taxon>Galerina</taxon>
    </lineage>
</organism>
<dbReference type="AlphaFoldDB" id="A0A067SX05"/>
<name>A0A067SX05_GALM3</name>
<keyword evidence="2" id="KW-1185">Reference proteome</keyword>
<proteinExistence type="predicted"/>
<sequence>MTTSAPILKLHDDILWRICAEFTCHNNGRVPRMNVLRYTSQVCTSWRRFVLSASSLWASILDIDSLSQKTHDWREEVMSRTGQSPLCVQGHVNGGGVQEEFFITILLSHRARVRRWDLGFGPNLSTRTKEMIEWAFQKPALRLEYFEIRFEKGPSRFWSKKFRLFSDTAPSLRHLSAFGFRIQPQTLLSSKKMCSLHFYGTNSFTAPEILRALSCMPLLRTLEILPGQNEVDLPPTQEVQDLQMVSLPHLLDLNIDAGDAARKYLTILDHIVMEPRFEFHFQTNRVFPYPSDIATGQRVLQTYFPLSIDGKKLKELSLVMDNTFILISVNFSFSFAMEFLQVIADPSIFLQSIFSVSFNEVTYFGLNLTDDVMAPAIANLLPIISTLTSVETLVISDNTLPFILSLPPTFVDGTVLLPRLKGLKLDYFNVEHDLARVIQFLSQRVALGLPMEVLYLGWATGGVYDWDLERLDQFTGLRVKWSEGGHAKPQPREYFCVGRSHANVT</sequence>
<dbReference type="Proteomes" id="UP000027222">
    <property type="component" value="Unassembled WGS sequence"/>
</dbReference>